<keyword evidence="1" id="KW-0732">Signal</keyword>
<dbReference type="SUPFAM" id="SSF49464">
    <property type="entry name" value="Carboxypeptidase regulatory domain-like"/>
    <property type="match status" value="1"/>
</dbReference>
<feature type="chain" id="PRO_5004750465" description="Carboxypeptidase-like regulatory domain-containing protein" evidence="1">
    <location>
        <begin position="20"/>
        <end position="280"/>
    </location>
</feature>
<dbReference type="OrthoDB" id="848221at2"/>
<dbReference type="AlphaFoldDB" id="V6SEV5"/>
<dbReference type="STRING" id="1107311.Q767_04170"/>
<dbReference type="RefSeq" id="WP_023572237.1">
    <property type="nucleotide sequence ID" value="NZ_AVCS01000002.1"/>
</dbReference>
<protein>
    <recommendedName>
        <fullName evidence="4">Carboxypeptidase-like regulatory domain-containing protein</fullName>
    </recommendedName>
</protein>
<dbReference type="eggNOG" id="COG2304">
    <property type="taxonomic scope" value="Bacteria"/>
</dbReference>
<evidence type="ECO:0000313" key="3">
    <source>
        <dbReference type="Proteomes" id="UP000030149"/>
    </source>
</evidence>
<dbReference type="Gene3D" id="2.60.40.1120">
    <property type="entry name" value="Carboxypeptidase-like, regulatory domain"/>
    <property type="match status" value="1"/>
</dbReference>
<dbReference type="InterPro" id="IPR008969">
    <property type="entry name" value="CarboxyPept-like_regulatory"/>
</dbReference>
<gene>
    <name evidence="2" type="ORF">Q767_04170</name>
</gene>
<dbReference type="EMBL" id="JRLZ01000003">
    <property type="protein sequence ID" value="KGO96898.1"/>
    <property type="molecule type" value="Genomic_DNA"/>
</dbReference>
<evidence type="ECO:0000256" key="1">
    <source>
        <dbReference type="SAM" id="SignalP"/>
    </source>
</evidence>
<dbReference type="Proteomes" id="UP000030149">
    <property type="component" value="Unassembled WGS sequence"/>
</dbReference>
<comment type="caution">
    <text evidence="2">The sequence shown here is derived from an EMBL/GenBank/DDBJ whole genome shotgun (WGS) entry which is preliminary data.</text>
</comment>
<reference evidence="3" key="1">
    <citation type="submission" date="2013-09" db="EMBL/GenBank/DDBJ databases">
        <authorList>
            <person name="Zeng Z."/>
            <person name="Chen C."/>
        </authorList>
    </citation>
    <scope>NUCLEOTIDE SEQUENCE [LARGE SCALE GENOMIC DNA]</scope>
    <source>
        <strain evidence="3">DK69</strain>
    </source>
</reference>
<sequence length="280" mass="32145">MKKLFLTFLMLFFSFSVFSQEKLIKGIIIDSLNKPIQYANIGILNKPIGTVSNQNGEYFLNIDNAVNSDTLKISCLGFKSVEKTINNILNSNYNVTLENHIEKLEEIVIKSDNLKTYTEGKDKTNTKKQVFFAIKNQKNLNLGSEIGRKFTLGSKKPSLLKEFKFFIKENNFETVKFRINFYTIVDNKPSKKINKTNIIVGVDNKTKGWINVDLTDYEIKTQEDIIVAVEWIECSKIGDKLSLPIIIPSFSSTHYYKFGTQAKWEKYGSISSSMMLTYKQ</sequence>
<feature type="signal peptide" evidence="1">
    <location>
        <begin position="1"/>
        <end position="19"/>
    </location>
</feature>
<name>V6SEV5_9FLAO</name>
<organism evidence="2 3">
    <name type="scientific">Flavobacterium enshiense DK69</name>
    <dbReference type="NCBI Taxonomy" id="1107311"/>
    <lineage>
        <taxon>Bacteria</taxon>
        <taxon>Pseudomonadati</taxon>
        <taxon>Bacteroidota</taxon>
        <taxon>Flavobacteriia</taxon>
        <taxon>Flavobacteriales</taxon>
        <taxon>Flavobacteriaceae</taxon>
        <taxon>Flavobacterium</taxon>
    </lineage>
</organism>
<evidence type="ECO:0000313" key="2">
    <source>
        <dbReference type="EMBL" id="KGO96898.1"/>
    </source>
</evidence>
<reference evidence="2 3" key="2">
    <citation type="journal article" date="2015" name="Stand. Genomic Sci.">
        <title>High quality draft genomic sequence of Flavobacterium enshiense DK69(T) and comparison among Flavobacterium genomes.</title>
        <authorList>
            <person name="Zeng Z."/>
            <person name="Chen C."/>
            <person name="Du H."/>
            <person name="Wang G."/>
            <person name="Li M."/>
        </authorList>
    </citation>
    <scope>NUCLEOTIDE SEQUENCE [LARGE SCALE GENOMIC DNA]</scope>
    <source>
        <strain evidence="2 3">DK69</strain>
    </source>
</reference>
<proteinExistence type="predicted"/>
<evidence type="ECO:0008006" key="4">
    <source>
        <dbReference type="Google" id="ProtNLM"/>
    </source>
</evidence>
<dbReference type="PATRIC" id="fig|1107311.3.peg.174"/>
<keyword evidence="3" id="KW-1185">Reference proteome</keyword>
<dbReference type="Pfam" id="PF13715">
    <property type="entry name" value="CarbopepD_reg_2"/>
    <property type="match status" value="1"/>
</dbReference>
<accession>V6SEV5</accession>